<dbReference type="InterPro" id="IPR021858">
    <property type="entry name" value="Fun_TF"/>
</dbReference>
<protein>
    <recommendedName>
        <fullName evidence="5">Transcription factor domain-containing protein</fullName>
    </recommendedName>
</protein>
<evidence type="ECO:0000256" key="2">
    <source>
        <dbReference type="ARBA" id="ARBA00023242"/>
    </source>
</evidence>
<evidence type="ECO:0008006" key="5">
    <source>
        <dbReference type="Google" id="ProtNLM"/>
    </source>
</evidence>
<dbReference type="Pfam" id="PF11951">
    <property type="entry name" value="Fungal_trans_2"/>
    <property type="match status" value="1"/>
</dbReference>
<gene>
    <name evidence="3" type="ORF">B7463_g11002</name>
</gene>
<proteinExistence type="predicted"/>
<sequence length="612" mass="69240">MRPVSTQRKCPGYKKTYTVWPLNTCFDSSNGDIEQIFRAAGPAGLEKLRVEKSVRVMSRSWFGFLVINELIVTMADAFLALQEETWKNRTVLSSSSVDSLIDACDGATFSHETRPEVFQSPFWVFRQQEEEVVFDELDNVSQLYPVDTFDSLDEFPVTYTTFESVFAQLPPGHCSLPEASSLSRNLVTFNHIPADISSLSILKTPRAENRLVEKNSFLLNYYIHHVAPLLVPVHSSQNPWARYPGVALYKSFNDGQNHLLHALMSLAAVRIGNISGAESDMSAVGMNLYSCAMSELRSSLTDDTADCLYPLMTIMTFLLIELFQGNSKTWRYHLSAAWKLLRRHRSSPTLTKSGDGWYIMQSFHLLRVKYETSLSSTHENPFLDDATYNLDDATSLELLLDTPLFGWTLGASPSVIECISEINKHCQFSSQMESFTHAASTSLKLSRMLMEDDNVQQWSTDTEVLQEGRTLSSLCNDAESRRLHLRAFKAAVIIYYHQTFYEAVPGKLAIYASQVFDCIEAFVDISGGNYTLWPLFIAGVEAYMDVQKSKFMTLFESASKVGMGNRVKVKALIERIWEIRACTAIETGRKEEEIHVNWKRVKQDMGIDVLLV</sequence>
<accession>A0A3E2GW50</accession>
<feature type="non-terminal residue" evidence="3">
    <location>
        <position position="612"/>
    </location>
</feature>
<keyword evidence="2" id="KW-0539">Nucleus</keyword>
<reference evidence="3 4" key="1">
    <citation type="submission" date="2018-05" db="EMBL/GenBank/DDBJ databases">
        <title>Draft genome sequence of Scytalidium lignicola DSM 105466, a ubiquitous saprotrophic fungus.</title>
        <authorList>
            <person name="Buettner E."/>
            <person name="Gebauer A.M."/>
            <person name="Hofrichter M."/>
            <person name="Liers C."/>
            <person name="Kellner H."/>
        </authorList>
    </citation>
    <scope>NUCLEOTIDE SEQUENCE [LARGE SCALE GENOMIC DNA]</scope>
    <source>
        <strain evidence="3 4">DSM 105466</strain>
    </source>
</reference>
<dbReference type="Proteomes" id="UP000258309">
    <property type="component" value="Unassembled WGS sequence"/>
</dbReference>
<dbReference type="PANTHER" id="PTHR37534">
    <property type="entry name" value="TRANSCRIPTIONAL ACTIVATOR PROTEIN UGA3"/>
    <property type="match status" value="1"/>
</dbReference>
<feature type="non-terminal residue" evidence="3">
    <location>
        <position position="1"/>
    </location>
</feature>
<evidence type="ECO:0000313" key="3">
    <source>
        <dbReference type="EMBL" id="RFU25336.1"/>
    </source>
</evidence>
<evidence type="ECO:0000313" key="4">
    <source>
        <dbReference type="Proteomes" id="UP000258309"/>
    </source>
</evidence>
<evidence type="ECO:0000256" key="1">
    <source>
        <dbReference type="ARBA" id="ARBA00004123"/>
    </source>
</evidence>
<dbReference type="GO" id="GO:0005634">
    <property type="term" value="C:nucleus"/>
    <property type="evidence" value="ECO:0007669"/>
    <property type="project" value="UniProtKB-SubCell"/>
</dbReference>
<dbReference type="AlphaFoldDB" id="A0A3E2GW50"/>
<name>A0A3E2GW50_SCYLI</name>
<dbReference type="EMBL" id="NCSJ02000342">
    <property type="protein sequence ID" value="RFU25336.1"/>
    <property type="molecule type" value="Genomic_DNA"/>
</dbReference>
<dbReference type="OMA" id="GNYTLWP"/>
<keyword evidence="4" id="KW-1185">Reference proteome</keyword>
<dbReference type="OrthoDB" id="3477330at2759"/>
<dbReference type="STRING" id="5539.A0A3E2GW50"/>
<dbReference type="PANTHER" id="PTHR37534:SF46">
    <property type="entry name" value="ZN(II)2CYS6 TRANSCRIPTION FACTOR (EUROFUNG)"/>
    <property type="match status" value="1"/>
</dbReference>
<organism evidence="3 4">
    <name type="scientific">Scytalidium lignicola</name>
    <name type="common">Hyphomycete</name>
    <dbReference type="NCBI Taxonomy" id="5539"/>
    <lineage>
        <taxon>Eukaryota</taxon>
        <taxon>Fungi</taxon>
        <taxon>Dikarya</taxon>
        <taxon>Ascomycota</taxon>
        <taxon>Pezizomycotina</taxon>
        <taxon>Leotiomycetes</taxon>
        <taxon>Leotiomycetes incertae sedis</taxon>
        <taxon>Scytalidium</taxon>
    </lineage>
</organism>
<comment type="caution">
    <text evidence="3">The sequence shown here is derived from an EMBL/GenBank/DDBJ whole genome shotgun (WGS) entry which is preliminary data.</text>
</comment>
<comment type="subcellular location">
    <subcellularLocation>
        <location evidence="1">Nucleus</location>
    </subcellularLocation>
</comment>